<evidence type="ECO:0000256" key="3">
    <source>
        <dbReference type="HAMAP-Rule" id="MF_01121"/>
    </source>
</evidence>
<dbReference type="Gene3D" id="3.40.50.1220">
    <property type="entry name" value="TPP-binding domain"/>
    <property type="match status" value="1"/>
</dbReference>
<dbReference type="PANTHER" id="PTHR11085:SF4">
    <property type="entry name" value="NAD-DEPENDENT PROTEIN DEACYLASE"/>
    <property type="match status" value="1"/>
</dbReference>
<feature type="binding site" evidence="3 4">
    <location>
        <position position="120"/>
    </location>
    <ligand>
        <name>Zn(2+)</name>
        <dbReference type="ChEBI" id="CHEBI:29105"/>
    </ligand>
</feature>
<feature type="active site" description="Proton acceptor" evidence="3 4">
    <location>
        <position position="112"/>
    </location>
</feature>
<comment type="caution">
    <text evidence="6">The sequence shown here is derived from an EMBL/GenBank/DDBJ whole genome shotgun (WGS) entry which is preliminary data.</text>
</comment>
<dbReference type="InterPro" id="IPR026591">
    <property type="entry name" value="Sirtuin_cat_small_dom_sf"/>
</dbReference>
<feature type="binding site" evidence="3">
    <location>
        <position position="55"/>
    </location>
    <ligand>
        <name>substrate</name>
    </ligand>
</feature>
<sequence length="238" mass="25392">MSAAPLIVLTGAGVSAESGLATFRGPDGLWEGHRVEDVATPEAFARDPDTVHRFYNARRAQLLDPAIRPNAAHLALARLIATWPAPALLVTQNVDDLHDRLMPGSDALLHMHGTLRKARCLRCGAVHDWDMDLSTATPCPACGTAGGMRPDIVWFGEMPMGMDRIETALAECGLFLSVGTSGLVYPAAGFVAAVQGEARTVELNLEPSAGSRLFDEAHHGPATEVVPRFVENLLAALR</sequence>
<feature type="binding site" evidence="3">
    <location>
        <position position="58"/>
    </location>
    <ligand>
        <name>substrate</name>
    </ligand>
</feature>
<evidence type="ECO:0000259" key="5">
    <source>
        <dbReference type="PROSITE" id="PS50305"/>
    </source>
</evidence>
<feature type="binding site" evidence="3">
    <location>
        <begin position="11"/>
        <end position="30"/>
    </location>
    <ligand>
        <name>NAD(+)</name>
        <dbReference type="ChEBI" id="CHEBI:57540"/>
    </ligand>
</feature>
<feature type="binding site" evidence="3 4">
    <location>
        <position position="139"/>
    </location>
    <ligand>
        <name>Zn(2+)</name>
        <dbReference type="ChEBI" id="CHEBI:29105"/>
    </ligand>
</feature>
<evidence type="ECO:0000313" key="7">
    <source>
        <dbReference type="Proteomes" id="UP001201985"/>
    </source>
</evidence>
<comment type="subcellular location">
    <subcellularLocation>
        <location evidence="3">Cytoplasm</location>
    </subcellularLocation>
</comment>
<comment type="catalytic activity">
    <reaction evidence="3">
        <text>N(6)-acetyl-L-lysyl-[protein] + NAD(+) + H2O = 2''-O-acetyl-ADP-D-ribose + nicotinamide + L-lysyl-[protein]</text>
        <dbReference type="Rhea" id="RHEA:43636"/>
        <dbReference type="Rhea" id="RHEA-COMP:9752"/>
        <dbReference type="Rhea" id="RHEA-COMP:10731"/>
        <dbReference type="ChEBI" id="CHEBI:15377"/>
        <dbReference type="ChEBI" id="CHEBI:17154"/>
        <dbReference type="ChEBI" id="CHEBI:29969"/>
        <dbReference type="ChEBI" id="CHEBI:57540"/>
        <dbReference type="ChEBI" id="CHEBI:61930"/>
        <dbReference type="ChEBI" id="CHEBI:83767"/>
        <dbReference type="EC" id="2.3.1.286"/>
    </reaction>
</comment>
<dbReference type="InterPro" id="IPR050134">
    <property type="entry name" value="NAD-dep_sirtuin_deacylases"/>
</dbReference>
<reference evidence="6 7" key="1">
    <citation type="submission" date="2022-03" db="EMBL/GenBank/DDBJ databases">
        <title>Complete genome analysis of Roseomonas KG 17.1 : a prolific producer of plant growth promoters.</title>
        <authorList>
            <person name="Saadouli I."/>
            <person name="Najjari A."/>
            <person name="Mosbah A."/>
            <person name="Ouzari H.I."/>
        </authorList>
    </citation>
    <scope>NUCLEOTIDE SEQUENCE [LARGE SCALE GENOMIC DNA]</scope>
    <source>
        <strain evidence="6 7">KG17-1</strain>
    </source>
</reference>
<dbReference type="InterPro" id="IPR026590">
    <property type="entry name" value="Ssirtuin_cat_dom"/>
</dbReference>
<proteinExistence type="inferred from homology"/>
<dbReference type="PROSITE" id="PS50305">
    <property type="entry name" value="SIRTUIN"/>
    <property type="match status" value="1"/>
</dbReference>
<dbReference type="CDD" id="cd01412">
    <property type="entry name" value="SIRT5_Af1_CobB"/>
    <property type="match status" value="1"/>
</dbReference>
<keyword evidence="1" id="KW-0808">Transferase</keyword>
<comment type="function">
    <text evidence="3">NAD-dependent lysine deacetylase and desuccinylase that specifically removes acetyl and succinyl groups on target proteins. Modulates the activities of several proteins which are inactive in their acylated form.</text>
</comment>
<dbReference type="InterPro" id="IPR029035">
    <property type="entry name" value="DHS-like_NAD/FAD-binding_dom"/>
</dbReference>
<dbReference type="Proteomes" id="UP001201985">
    <property type="component" value="Unassembled WGS sequence"/>
</dbReference>
<feature type="binding site" evidence="3">
    <location>
        <begin position="92"/>
        <end position="95"/>
    </location>
    <ligand>
        <name>NAD(+)</name>
        <dbReference type="ChEBI" id="CHEBI:57540"/>
    </ligand>
</feature>
<keyword evidence="3" id="KW-0963">Cytoplasm</keyword>
<accession>A0ABS9W445</accession>
<dbReference type="InterPro" id="IPR027546">
    <property type="entry name" value="Sirtuin_class_III"/>
</dbReference>
<dbReference type="Pfam" id="PF02146">
    <property type="entry name" value="SIR2"/>
    <property type="match status" value="1"/>
</dbReference>
<evidence type="ECO:0000256" key="2">
    <source>
        <dbReference type="ARBA" id="ARBA00023027"/>
    </source>
</evidence>
<organism evidence="6 7">
    <name type="scientific">Teichococcus vastitatis</name>
    <dbReference type="NCBI Taxonomy" id="2307076"/>
    <lineage>
        <taxon>Bacteria</taxon>
        <taxon>Pseudomonadati</taxon>
        <taxon>Pseudomonadota</taxon>
        <taxon>Alphaproteobacteria</taxon>
        <taxon>Acetobacterales</taxon>
        <taxon>Roseomonadaceae</taxon>
        <taxon>Roseomonas</taxon>
    </lineage>
</organism>
<keyword evidence="2 3" id="KW-0520">NAD</keyword>
<dbReference type="Gene3D" id="3.30.1600.10">
    <property type="entry name" value="SIR2/SIRT2 'Small Domain"/>
    <property type="match status" value="1"/>
</dbReference>
<keyword evidence="7" id="KW-1185">Reference proteome</keyword>
<feature type="binding site" evidence="3">
    <location>
        <begin position="204"/>
        <end position="206"/>
    </location>
    <ligand>
        <name>NAD(+)</name>
        <dbReference type="ChEBI" id="CHEBI:57540"/>
    </ligand>
</feature>
<name>A0ABS9W445_9PROT</name>
<comment type="domain">
    <text evidence="3">2 residues (Tyr-55 and Arg-58) present in a large hydrophobic pocket are probably involved in substrate specificity. They are important for desuccinylation activity, but dispensable for deacetylation activity.</text>
</comment>
<evidence type="ECO:0000256" key="1">
    <source>
        <dbReference type="ARBA" id="ARBA00022679"/>
    </source>
</evidence>
<dbReference type="InterPro" id="IPR003000">
    <property type="entry name" value="Sirtuin"/>
</dbReference>
<evidence type="ECO:0000256" key="4">
    <source>
        <dbReference type="PROSITE-ProRule" id="PRU00236"/>
    </source>
</evidence>
<gene>
    <name evidence="3" type="primary">cobB</name>
    <name evidence="6" type="ORF">MON41_09325</name>
</gene>
<feature type="binding site" evidence="3 4">
    <location>
        <position position="142"/>
    </location>
    <ligand>
        <name>Zn(2+)</name>
        <dbReference type="ChEBI" id="CHEBI:29105"/>
    </ligand>
</feature>
<dbReference type="EMBL" id="JALBUU010000004">
    <property type="protein sequence ID" value="MCI0753956.1"/>
    <property type="molecule type" value="Genomic_DNA"/>
</dbReference>
<feature type="binding site" evidence="3 4">
    <location>
        <position position="123"/>
    </location>
    <ligand>
        <name>Zn(2+)</name>
        <dbReference type="ChEBI" id="CHEBI:29105"/>
    </ligand>
</feature>
<comment type="cofactor">
    <cofactor evidence="3">
        <name>Zn(2+)</name>
        <dbReference type="ChEBI" id="CHEBI:29105"/>
    </cofactor>
    <text evidence="3">Binds 1 zinc ion per subunit.</text>
</comment>
<keyword evidence="3 4" id="KW-0862">Zinc</keyword>
<feature type="binding site" evidence="3">
    <location>
        <position position="222"/>
    </location>
    <ligand>
        <name>NAD(+)</name>
        <dbReference type="ChEBI" id="CHEBI:57540"/>
    </ligand>
</feature>
<feature type="binding site" evidence="3">
    <location>
        <begin position="179"/>
        <end position="181"/>
    </location>
    <ligand>
        <name>NAD(+)</name>
        <dbReference type="ChEBI" id="CHEBI:57540"/>
    </ligand>
</feature>
<keyword evidence="3 4" id="KW-0479">Metal-binding</keyword>
<comment type="similarity">
    <text evidence="3">Belongs to the sirtuin family. Class III subfamily.</text>
</comment>
<protein>
    <recommendedName>
        <fullName evidence="3">NAD-dependent protein deacylase</fullName>
        <ecNumber evidence="3">2.3.1.286</ecNumber>
    </recommendedName>
    <alternativeName>
        <fullName evidence="3">Regulatory protein SIR2 homolog</fullName>
    </alternativeName>
</protein>
<dbReference type="HAMAP" id="MF_01121">
    <property type="entry name" value="Sirtuin_ClassIII"/>
    <property type="match status" value="1"/>
</dbReference>
<dbReference type="RefSeq" id="WP_120007740.1">
    <property type="nucleotide sequence ID" value="NZ_JALBUU010000004.1"/>
</dbReference>
<feature type="domain" description="Deacetylase sirtuin-type" evidence="5">
    <location>
        <begin position="1"/>
        <end position="236"/>
    </location>
</feature>
<dbReference type="SUPFAM" id="SSF52467">
    <property type="entry name" value="DHS-like NAD/FAD-binding domain"/>
    <property type="match status" value="1"/>
</dbReference>
<dbReference type="PANTHER" id="PTHR11085">
    <property type="entry name" value="NAD-DEPENDENT PROTEIN DEACYLASE SIRTUIN-5, MITOCHONDRIAL-RELATED"/>
    <property type="match status" value="1"/>
</dbReference>
<dbReference type="EC" id="2.3.1.286" evidence="3"/>
<evidence type="ECO:0000313" key="6">
    <source>
        <dbReference type="EMBL" id="MCI0753956.1"/>
    </source>
</evidence>
<comment type="catalytic activity">
    <reaction evidence="3">
        <text>N(6)-succinyl-L-lysyl-[protein] + NAD(+) + H2O = 2''-O-succinyl-ADP-D-ribose + nicotinamide + L-lysyl-[protein]</text>
        <dbReference type="Rhea" id="RHEA:47668"/>
        <dbReference type="Rhea" id="RHEA-COMP:9752"/>
        <dbReference type="Rhea" id="RHEA-COMP:11877"/>
        <dbReference type="ChEBI" id="CHEBI:15377"/>
        <dbReference type="ChEBI" id="CHEBI:17154"/>
        <dbReference type="ChEBI" id="CHEBI:29969"/>
        <dbReference type="ChEBI" id="CHEBI:57540"/>
        <dbReference type="ChEBI" id="CHEBI:87830"/>
        <dbReference type="ChEBI" id="CHEBI:87832"/>
    </reaction>
</comment>